<dbReference type="SUPFAM" id="SSF51182">
    <property type="entry name" value="RmlC-like cupins"/>
    <property type="match status" value="1"/>
</dbReference>
<keyword evidence="3" id="KW-1185">Reference proteome</keyword>
<feature type="domain" description="(S)-ureidoglycine aminohydrolase cupin" evidence="1">
    <location>
        <begin position="28"/>
        <end position="95"/>
    </location>
</feature>
<sequence length="116" mass="13843">MTRLNERIVDSRFFKRRKATEDTKRKIANWDTWDCADPEFKYDYERRVSLYVHQGKAELTFSDGEVVDLQPGDFLTIEQGASAIWKIMEPIRNSYVYHDTFESASRRASQVRWQDK</sequence>
<dbReference type="EMBL" id="AWSQ01000003">
    <property type="protein sequence ID" value="KFX69464.1"/>
    <property type="molecule type" value="Genomic_DNA"/>
</dbReference>
<protein>
    <recommendedName>
        <fullName evidence="1">(S)-ureidoglycine aminohydrolase cupin domain-containing protein</fullName>
    </recommendedName>
</protein>
<reference evidence="2 3" key="1">
    <citation type="journal article" date="2014" name="Genome Announc.">
        <title>Draft Genome Sequence of Petroleum Oil-Degrading Marine Bacterium Pseudomonas taeanensis Strain MS-3, Isolated from a Crude Oil-Contaminated Seashore.</title>
        <authorList>
            <person name="Lee S.Y."/>
            <person name="Kim S.H."/>
            <person name="Lee D.G."/>
            <person name="Shin S."/>
            <person name="Yun S.H."/>
            <person name="Choi C.W."/>
            <person name="Chung Y.H."/>
            <person name="Choi J.S."/>
            <person name="Kahng H.Y."/>
            <person name="Kim S.I."/>
        </authorList>
    </citation>
    <scope>NUCLEOTIDE SEQUENCE [LARGE SCALE GENOMIC DNA]</scope>
    <source>
        <strain evidence="2 3">MS-3</strain>
    </source>
</reference>
<dbReference type="Pfam" id="PF05899">
    <property type="entry name" value="Cupin_3"/>
    <property type="match status" value="1"/>
</dbReference>
<evidence type="ECO:0000313" key="2">
    <source>
        <dbReference type="EMBL" id="KFX69464.1"/>
    </source>
</evidence>
<proteinExistence type="predicted"/>
<dbReference type="eggNOG" id="COG3450">
    <property type="taxonomic scope" value="Bacteria"/>
</dbReference>
<name>A0A0A1YLE3_9PSED</name>
<dbReference type="Gene3D" id="2.60.120.10">
    <property type="entry name" value="Jelly Rolls"/>
    <property type="match status" value="1"/>
</dbReference>
<gene>
    <name evidence="2" type="ORF">TMS3_0113650</name>
</gene>
<dbReference type="Proteomes" id="UP000030063">
    <property type="component" value="Unassembled WGS sequence"/>
</dbReference>
<dbReference type="AlphaFoldDB" id="A0A0A1YLE3"/>
<dbReference type="RefSeq" id="WP_025165771.1">
    <property type="nucleotide sequence ID" value="NZ_AWSQ01000003.1"/>
</dbReference>
<organism evidence="2 3">
    <name type="scientific">Pseudomonas taeanensis MS-3</name>
    <dbReference type="NCBI Taxonomy" id="1395571"/>
    <lineage>
        <taxon>Bacteria</taxon>
        <taxon>Pseudomonadati</taxon>
        <taxon>Pseudomonadota</taxon>
        <taxon>Gammaproteobacteria</taxon>
        <taxon>Pseudomonadales</taxon>
        <taxon>Pseudomonadaceae</taxon>
        <taxon>Pseudomonas</taxon>
    </lineage>
</organism>
<evidence type="ECO:0000259" key="1">
    <source>
        <dbReference type="Pfam" id="PF05899"/>
    </source>
</evidence>
<evidence type="ECO:0000313" key="3">
    <source>
        <dbReference type="Proteomes" id="UP000030063"/>
    </source>
</evidence>
<dbReference type="STRING" id="1395571.TMS3_0113650"/>
<dbReference type="InterPro" id="IPR011051">
    <property type="entry name" value="RmlC_Cupin_sf"/>
</dbReference>
<accession>A0A0A1YLE3</accession>
<dbReference type="OrthoDB" id="6904003at2"/>
<dbReference type="InterPro" id="IPR014710">
    <property type="entry name" value="RmlC-like_jellyroll"/>
</dbReference>
<comment type="caution">
    <text evidence="2">The sequence shown here is derived from an EMBL/GenBank/DDBJ whole genome shotgun (WGS) entry which is preliminary data.</text>
</comment>
<dbReference type="InterPro" id="IPR008579">
    <property type="entry name" value="UGlyAH_Cupin_dom"/>
</dbReference>